<dbReference type="SUPFAM" id="SSF53098">
    <property type="entry name" value="Ribonuclease H-like"/>
    <property type="match status" value="1"/>
</dbReference>
<dbReference type="GO" id="GO:0003676">
    <property type="term" value="F:nucleic acid binding"/>
    <property type="evidence" value="ECO:0007669"/>
    <property type="project" value="InterPro"/>
</dbReference>
<keyword evidence="5" id="KW-0269">Exonuclease</keyword>
<evidence type="ECO:0000256" key="2">
    <source>
        <dbReference type="ARBA" id="ARBA00006357"/>
    </source>
</evidence>
<evidence type="ECO:0000256" key="3">
    <source>
        <dbReference type="ARBA" id="ARBA00022722"/>
    </source>
</evidence>
<dbReference type="SMART" id="SM00479">
    <property type="entry name" value="EXOIII"/>
    <property type="match status" value="1"/>
</dbReference>
<comment type="similarity">
    <text evidence="2">Belongs to the REXO1/REXO3 family.</text>
</comment>
<evidence type="ECO:0000259" key="10">
    <source>
        <dbReference type="SMART" id="SM00479"/>
    </source>
</evidence>
<comment type="subcellular location">
    <subcellularLocation>
        <location evidence="1">Nucleus</location>
    </subcellularLocation>
</comment>
<protein>
    <recommendedName>
        <fullName evidence="8">RNA exonuclease 3</fullName>
    </recommendedName>
</protein>
<dbReference type="InterPro" id="IPR047021">
    <property type="entry name" value="REXO1/3/4-like"/>
</dbReference>
<accession>A0A4P9ZFX6</accession>
<dbReference type="AlphaFoldDB" id="A0A4P9ZFX6"/>
<dbReference type="EMBL" id="ML004435">
    <property type="protein sequence ID" value="RKP31966.1"/>
    <property type="molecule type" value="Genomic_DNA"/>
</dbReference>
<dbReference type="PANTHER" id="PTHR12801:SF115">
    <property type="entry name" value="FI18136P1-RELATED"/>
    <property type="match status" value="1"/>
</dbReference>
<evidence type="ECO:0000256" key="8">
    <source>
        <dbReference type="ARBA" id="ARBA00039985"/>
    </source>
</evidence>
<dbReference type="InterPro" id="IPR034922">
    <property type="entry name" value="REX1-like_exo"/>
</dbReference>
<organism evidence="11 12">
    <name type="scientific">Metschnikowia bicuspidata</name>
    <dbReference type="NCBI Taxonomy" id="27322"/>
    <lineage>
        <taxon>Eukaryota</taxon>
        <taxon>Fungi</taxon>
        <taxon>Dikarya</taxon>
        <taxon>Ascomycota</taxon>
        <taxon>Saccharomycotina</taxon>
        <taxon>Pichiomycetes</taxon>
        <taxon>Metschnikowiaceae</taxon>
        <taxon>Metschnikowia</taxon>
    </lineage>
</organism>
<name>A0A4P9ZFX6_9ASCO</name>
<dbReference type="InterPro" id="IPR036397">
    <property type="entry name" value="RNaseH_sf"/>
</dbReference>
<feature type="region of interest" description="Disordered" evidence="9">
    <location>
        <begin position="1"/>
        <end position="96"/>
    </location>
</feature>
<feature type="compositionally biased region" description="Low complexity" evidence="9">
    <location>
        <begin position="51"/>
        <end position="64"/>
    </location>
</feature>
<dbReference type="Proteomes" id="UP000268321">
    <property type="component" value="Unassembled WGS sequence"/>
</dbReference>
<proteinExistence type="inferred from homology"/>
<evidence type="ECO:0000256" key="4">
    <source>
        <dbReference type="ARBA" id="ARBA00022801"/>
    </source>
</evidence>
<dbReference type="Gene3D" id="3.30.420.10">
    <property type="entry name" value="Ribonuclease H-like superfamily/Ribonuclease H"/>
    <property type="match status" value="1"/>
</dbReference>
<gene>
    <name evidence="11" type="ORF">METBISCDRAFT_12997</name>
</gene>
<dbReference type="OrthoDB" id="206335at2759"/>
<evidence type="ECO:0000256" key="9">
    <source>
        <dbReference type="SAM" id="MobiDB-lite"/>
    </source>
</evidence>
<evidence type="ECO:0000256" key="1">
    <source>
        <dbReference type="ARBA" id="ARBA00004123"/>
    </source>
</evidence>
<keyword evidence="4" id="KW-0378">Hydrolase</keyword>
<dbReference type="CDD" id="cd06145">
    <property type="entry name" value="REX1_like"/>
    <property type="match status" value="1"/>
</dbReference>
<keyword evidence="12" id="KW-1185">Reference proteome</keyword>
<feature type="domain" description="Exonuclease" evidence="10">
    <location>
        <begin position="281"/>
        <end position="443"/>
    </location>
</feature>
<dbReference type="Pfam" id="PF00929">
    <property type="entry name" value="RNase_T"/>
    <property type="match status" value="1"/>
</dbReference>
<dbReference type="GO" id="GO:0005634">
    <property type="term" value="C:nucleus"/>
    <property type="evidence" value="ECO:0007669"/>
    <property type="project" value="UniProtKB-SubCell"/>
</dbReference>
<dbReference type="GO" id="GO:0010629">
    <property type="term" value="P:negative regulation of gene expression"/>
    <property type="evidence" value="ECO:0007669"/>
    <property type="project" value="UniProtKB-ARBA"/>
</dbReference>
<keyword evidence="6" id="KW-0539">Nucleus</keyword>
<evidence type="ECO:0000313" key="12">
    <source>
        <dbReference type="Proteomes" id="UP000268321"/>
    </source>
</evidence>
<feature type="compositionally biased region" description="Polar residues" evidence="9">
    <location>
        <begin position="10"/>
        <end position="19"/>
    </location>
</feature>
<dbReference type="FunFam" id="3.30.420.10:FF:000031">
    <property type="entry name" value="RNA exonuclease 1"/>
    <property type="match status" value="1"/>
</dbReference>
<comment type="function">
    <text evidence="7">3' to 5' exoribonuclease required for proper 3' end maturation of MRP RNA and of the U5L snRNA.</text>
</comment>
<dbReference type="GO" id="GO:0004527">
    <property type="term" value="F:exonuclease activity"/>
    <property type="evidence" value="ECO:0007669"/>
    <property type="project" value="UniProtKB-KW"/>
</dbReference>
<evidence type="ECO:0000313" key="11">
    <source>
        <dbReference type="EMBL" id="RKP31966.1"/>
    </source>
</evidence>
<evidence type="ECO:0000256" key="5">
    <source>
        <dbReference type="ARBA" id="ARBA00022839"/>
    </source>
</evidence>
<dbReference type="InterPro" id="IPR013520">
    <property type="entry name" value="Ribonucl_H"/>
</dbReference>
<keyword evidence="3" id="KW-0540">Nuclease</keyword>
<evidence type="ECO:0000256" key="6">
    <source>
        <dbReference type="ARBA" id="ARBA00023242"/>
    </source>
</evidence>
<evidence type="ECO:0000256" key="7">
    <source>
        <dbReference type="ARBA" id="ARBA00037201"/>
    </source>
</evidence>
<dbReference type="PANTHER" id="PTHR12801">
    <property type="entry name" value="RNA EXONUCLEASE REXO1 / RECO3 FAMILY MEMBER-RELATED"/>
    <property type="match status" value="1"/>
</dbReference>
<sequence>MPLAKDVELYTSSDSTTQGADGPTKEQIPGIPKTGKERRLLKKSNSAKPRSSAGAESASSNSPAKVKSLIPPETQAKRRTSLVSQSRPSKVHKRKRNWEQGKVTLSYCDPRGKKFSLVSLRGLLQDVFKSDSATSNTVFKVDFLDKAKNLSVVFVSGLRDSDLVTSINENETFVKLEPSSESKFPFVNATFSNAIRLALISSKDSMIPPMNVLLKDRLSKRKNKQATNQDEQQLVIQDLLLTETEMRDNQYPIHSSIDNSESNKLLEGWKETTELEHDGSHTFAIDCEFCDAASGKVLTRFSIVNFDNEVVYDTYVQPAEKILNYNTRYSGITEEILKDVTTTFEDVQEKFISLVSSLDVLIGHSLDSDLKVLKIRHPRLIDSALVYEHHKGYPYKPGLKWLSDKFLSREIQMGESDGSGHSSVEDLKASLDLIKLKLINGPFFGRNGEVSIFSEGIRTEANCKGRIIDTKVSLYHTITKDCDNVSVLSAKDDEDAVKKFLFQSYEYFFNLLWLNDLRDVPEAASVATEPANGSEESPANSRERILQQTNARLEKIYQSLPRDSIFIVCSDGGNNPEISRLHRIRREFQKQIGAGVDLKDVEGEVWDTAKQAMLHDAVLEACKALALITVKE</sequence>
<dbReference type="InterPro" id="IPR012337">
    <property type="entry name" value="RNaseH-like_sf"/>
</dbReference>
<reference evidence="12" key="1">
    <citation type="journal article" date="2018" name="Nat. Microbiol.">
        <title>Leveraging single-cell genomics to expand the fungal tree of life.</title>
        <authorList>
            <person name="Ahrendt S.R."/>
            <person name="Quandt C.A."/>
            <person name="Ciobanu D."/>
            <person name="Clum A."/>
            <person name="Salamov A."/>
            <person name="Andreopoulos B."/>
            <person name="Cheng J.F."/>
            <person name="Woyke T."/>
            <person name="Pelin A."/>
            <person name="Henrissat B."/>
            <person name="Reynolds N.K."/>
            <person name="Benny G.L."/>
            <person name="Smith M.E."/>
            <person name="James T.Y."/>
            <person name="Grigoriev I.V."/>
        </authorList>
    </citation>
    <scope>NUCLEOTIDE SEQUENCE [LARGE SCALE GENOMIC DNA]</scope>
    <source>
        <strain evidence="12">Baker2002</strain>
    </source>
</reference>